<comment type="similarity">
    <text evidence="1">Belongs to the Gfa family.</text>
</comment>
<dbReference type="PROSITE" id="PS51891">
    <property type="entry name" value="CENP_V_GFA"/>
    <property type="match status" value="1"/>
</dbReference>
<evidence type="ECO:0000313" key="7">
    <source>
        <dbReference type="Proteomes" id="UP000799750"/>
    </source>
</evidence>
<sequence length="133" mass="14186">MSTEGHCNCGSVRVTLPDPPDGSLICFCLNCRRAGGGLGSFNYTLAKSAVIVSDPKGSLKSYHDSNTDSGNTITRNFCGNCGSPVTTEVPLHPEVVIVKASLFNHIAAPAQEAYAEKKMDWAKKNITIEQPSK</sequence>
<organism evidence="6 7">
    <name type="scientific">Lophium mytilinum</name>
    <dbReference type="NCBI Taxonomy" id="390894"/>
    <lineage>
        <taxon>Eukaryota</taxon>
        <taxon>Fungi</taxon>
        <taxon>Dikarya</taxon>
        <taxon>Ascomycota</taxon>
        <taxon>Pezizomycotina</taxon>
        <taxon>Dothideomycetes</taxon>
        <taxon>Pleosporomycetidae</taxon>
        <taxon>Mytilinidiales</taxon>
        <taxon>Mytilinidiaceae</taxon>
        <taxon>Lophium</taxon>
    </lineage>
</organism>
<evidence type="ECO:0000256" key="2">
    <source>
        <dbReference type="ARBA" id="ARBA00022723"/>
    </source>
</evidence>
<dbReference type="OrthoDB" id="2212170at2759"/>
<evidence type="ECO:0000256" key="1">
    <source>
        <dbReference type="ARBA" id="ARBA00005495"/>
    </source>
</evidence>
<evidence type="ECO:0000256" key="4">
    <source>
        <dbReference type="ARBA" id="ARBA00023239"/>
    </source>
</evidence>
<proteinExistence type="inferred from homology"/>
<reference evidence="6" key="1">
    <citation type="journal article" date="2020" name="Stud. Mycol.">
        <title>101 Dothideomycetes genomes: a test case for predicting lifestyles and emergence of pathogens.</title>
        <authorList>
            <person name="Haridas S."/>
            <person name="Albert R."/>
            <person name="Binder M."/>
            <person name="Bloem J."/>
            <person name="Labutti K."/>
            <person name="Salamov A."/>
            <person name="Andreopoulos B."/>
            <person name="Baker S."/>
            <person name="Barry K."/>
            <person name="Bills G."/>
            <person name="Bluhm B."/>
            <person name="Cannon C."/>
            <person name="Castanera R."/>
            <person name="Culley D."/>
            <person name="Daum C."/>
            <person name="Ezra D."/>
            <person name="Gonzalez J."/>
            <person name="Henrissat B."/>
            <person name="Kuo A."/>
            <person name="Liang C."/>
            <person name="Lipzen A."/>
            <person name="Lutzoni F."/>
            <person name="Magnuson J."/>
            <person name="Mondo S."/>
            <person name="Nolan M."/>
            <person name="Ohm R."/>
            <person name="Pangilinan J."/>
            <person name="Park H.-J."/>
            <person name="Ramirez L."/>
            <person name="Alfaro M."/>
            <person name="Sun H."/>
            <person name="Tritt A."/>
            <person name="Yoshinaga Y."/>
            <person name="Zwiers L.-H."/>
            <person name="Turgeon B."/>
            <person name="Goodwin S."/>
            <person name="Spatafora J."/>
            <person name="Crous P."/>
            <person name="Grigoriev I."/>
        </authorList>
    </citation>
    <scope>NUCLEOTIDE SEQUENCE</scope>
    <source>
        <strain evidence="6">CBS 269.34</strain>
    </source>
</reference>
<feature type="domain" description="CENP-V/GFA" evidence="5">
    <location>
        <begin position="3"/>
        <end position="122"/>
    </location>
</feature>
<dbReference type="GO" id="GO:0016846">
    <property type="term" value="F:carbon-sulfur lyase activity"/>
    <property type="evidence" value="ECO:0007669"/>
    <property type="project" value="InterPro"/>
</dbReference>
<dbReference type="AlphaFoldDB" id="A0A6A6QU55"/>
<dbReference type="Gene3D" id="3.90.1590.10">
    <property type="entry name" value="glutathione-dependent formaldehyde- activating enzyme (gfa)"/>
    <property type="match status" value="1"/>
</dbReference>
<dbReference type="EMBL" id="MU004189">
    <property type="protein sequence ID" value="KAF2495490.1"/>
    <property type="molecule type" value="Genomic_DNA"/>
</dbReference>
<evidence type="ECO:0000259" key="5">
    <source>
        <dbReference type="PROSITE" id="PS51891"/>
    </source>
</evidence>
<keyword evidence="3" id="KW-0862">Zinc</keyword>
<evidence type="ECO:0000313" key="6">
    <source>
        <dbReference type="EMBL" id="KAF2495490.1"/>
    </source>
</evidence>
<dbReference type="Proteomes" id="UP000799750">
    <property type="component" value="Unassembled WGS sequence"/>
</dbReference>
<dbReference type="PANTHER" id="PTHR33337">
    <property type="entry name" value="GFA DOMAIN-CONTAINING PROTEIN"/>
    <property type="match status" value="1"/>
</dbReference>
<keyword evidence="4" id="KW-0456">Lyase</keyword>
<accession>A0A6A6QU55</accession>
<keyword evidence="2" id="KW-0479">Metal-binding</keyword>
<evidence type="ECO:0000256" key="3">
    <source>
        <dbReference type="ARBA" id="ARBA00022833"/>
    </source>
</evidence>
<dbReference type="GO" id="GO:0046872">
    <property type="term" value="F:metal ion binding"/>
    <property type="evidence" value="ECO:0007669"/>
    <property type="project" value="UniProtKB-KW"/>
</dbReference>
<gene>
    <name evidence="6" type="ORF">BU16DRAFT_510326</name>
</gene>
<keyword evidence="7" id="KW-1185">Reference proteome</keyword>
<dbReference type="InterPro" id="IPR011057">
    <property type="entry name" value="Mss4-like_sf"/>
</dbReference>
<dbReference type="InterPro" id="IPR006913">
    <property type="entry name" value="CENP-V/GFA"/>
</dbReference>
<dbReference type="PANTHER" id="PTHR33337:SF40">
    <property type="entry name" value="CENP-V_GFA DOMAIN-CONTAINING PROTEIN-RELATED"/>
    <property type="match status" value="1"/>
</dbReference>
<name>A0A6A6QU55_9PEZI</name>
<dbReference type="SUPFAM" id="SSF51316">
    <property type="entry name" value="Mss4-like"/>
    <property type="match status" value="1"/>
</dbReference>
<protein>
    <recommendedName>
        <fullName evidence="5">CENP-V/GFA domain-containing protein</fullName>
    </recommendedName>
</protein>
<dbReference type="Pfam" id="PF04828">
    <property type="entry name" value="GFA"/>
    <property type="match status" value="1"/>
</dbReference>